<dbReference type="EMBL" id="CABITT030000003">
    <property type="protein sequence ID" value="VVA96672.1"/>
    <property type="molecule type" value="Genomic_DNA"/>
</dbReference>
<dbReference type="PANTHER" id="PTHR31672">
    <property type="entry name" value="BNACNNG10540D PROTEIN"/>
    <property type="match status" value="1"/>
</dbReference>
<feature type="compositionally biased region" description="Basic and acidic residues" evidence="1">
    <location>
        <begin position="10"/>
        <end position="21"/>
    </location>
</feature>
<dbReference type="InterPro" id="IPR050796">
    <property type="entry name" value="SCF_F-box_component"/>
</dbReference>
<dbReference type="InterPro" id="IPR036047">
    <property type="entry name" value="F-box-like_dom_sf"/>
</dbReference>
<dbReference type="Pfam" id="PF00646">
    <property type="entry name" value="F-box"/>
    <property type="match status" value="1"/>
</dbReference>
<evidence type="ECO:0000256" key="1">
    <source>
        <dbReference type="SAM" id="MobiDB-lite"/>
    </source>
</evidence>
<name>A0A565B4V5_9BRAS</name>
<feature type="region of interest" description="Disordered" evidence="1">
    <location>
        <begin position="1"/>
        <end position="29"/>
    </location>
</feature>
<dbReference type="NCBIfam" id="TIGR01640">
    <property type="entry name" value="F_box_assoc_1"/>
    <property type="match status" value="1"/>
</dbReference>
<dbReference type="SMART" id="SM00256">
    <property type="entry name" value="FBOX"/>
    <property type="match status" value="1"/>
</dbReference>
<dbReference type="Pfam" id="PF08268">
    <property type="entry name" value="FBA_3"/>
    <property type="match status" value="1"/>
</dbReference>
<reference evidence="3" key="1">
    <citation type="submission" date="2019-07" db="EMBL/GenBank/DDBJ databases">
        <authorList>
            <person name="Dittberner H."/>
        </authorList>
    </citation>
    <scope>NUCLEOTIDE SEQUENCE [LARGE SCALE GENOMIC DNA]</scope>
</reference>
<protein>
    <recommendedName>
        <fullName evidence="2">F-box domain-containing protein</fullName>
    </recommendedName>
</protein>
<accession>A0A565B4V5</accession>
<evidence type="ECO:0000259" key="2">
    <source>
        <dbReference type="PROSITE" id="PS50181"/>
    </source>
</evidence>
<gene>
    <name evidence="3" type="ORF">ANE_LOCUS7117</name>
</gene>
<keyword evidence="4" id="KW-1185">Reference proteome</keyword>
<dbReference type="CDD" id="cd22157">
    <property type="entry name" value="F-box_AtFBW1-like"/>
    <property type="match status" value="1"/>
</dbReference>
<dbReference type="InterPro" id="IPR013187">
    <property type="entry name" value="F-box-assoc_dom_typ3"/>
</dbReference>
<dbReference type="Proteomes" id="UP000489600">
    <property type="component" value="Unassembled WGS sequence"/>
</dbReference>
<sequence>MEATKRLRRRGNDGGEVKTNDEASPEFSDFPPEIITEILLRLPAKSIGRFRCVSKQFCSLSSDLRFVKRHTERNAGNRKLLVSSRNLYTVELDSIGEGIRVLAAVELNYPLKDEPGYLAEKIRNYARERGGLELNLNLQLLRRNRVEIIGSSNGLVCIYPEKGGAFLFNPTTGESKKVPESLSYKGEPYGFGFDTLSDDYKVVKFVATSDNKGYHNADVYSLQRDSWRRIDGLRYKPVYSTLGVRLNGAIHWVVKLEKGQSQKRVVVAAFDLKTEKFRDIQLPDDAGDYKYLQVANLKGHLCLVFCDLGKQVVIWVMNEYGVERSWSKIQLDMFYSSMTPLWSSTKNDEEVLLELEGNLVLYNFESKTRWNLKINCDIRSTFMANTYVESLISPNSYGNNGIEI</sequence>
<feature type="domain" description="F-box" evidence="2">
    <location>
        <begin position="24"/>
        <end position="70"/>
    </location>
</feature>
<evidence type="ECO:0000313" key="3">
    <source>
        <dbReference type="EMBL" id="VVA96672.1"/>
    </source>
</evidence>
<dbReference type="SUPFAM" id="SSF81383">
    <property type="entry name" value="F-box domain"/>
    <property type="match status" value="1"/>
</dbReference>
<evidence type="ECO:0000313" key="4">
    <source>
        <dbReference type="Proteomes" id="UP000489600"/>
    </source>
</evidence>
<dbReference type="AlphaFoldDB" id="A0A565B4V5"/>
<comment type="caution">
    <text evidence="3">The sequence shown here is derived from an EMBL/GenBank/DDBJ whole genome shotgun (WGS) entry which is preliminary data.</text>
</comment>
<dbReference type="PROSITE" id="PS50181">
    <property type="entry name" value="FBOX"/>
    <property type="match status" value="1"/>
</dbReference>
<dbReference type="OrthoDB" id="591557at2759"/>
<proteinExistence type="predicted"/>
<dbReference type="Gene3D" id="1.20.1280.50">
    <property type="match status" value="1"/>
</dbReference>
<dbReference type="PANTHER" id="PTHR31672:SF13">
    <property type="entry name" value="F-BOX PROTEIN CPR30-LIKE"/>
    <property type="match status" value="1"/>
</dbReference>
<organism evidence="3 4">
    <name type="scientific">Arabis nemorensis</name>
    <dbReference type="NCBI Taxonomy" id="586526"/>
    <lineage>
        <taxon>Eukaryota</taxon>
        <taxon>Viridiplantae</taxon>
        <taxon>Streptophyta</taxon>
        <taxon>Embryophyta</taxon>
        <taxon>Tracheophyta</taxon>
        <taxon>Spermatophyta</taxon>
        <taxon>Magnoliopsida</taxon>
        <taxon>eudicotyledons</taxon>
        <taxon>Gunneridae</taxon>
        <taxon>Pentapetalae</taxon>
        <taxon>rosids</taxon>
        <taxon>malvids</taxon>
        <taxon>Brassicales</taxon>
        <taxon>Brassicaceae</taxon>
        <taxon>Arabideae</taxon>
        <taxon>Arabis</taxon>
    </lineage>
</organism>
<dbReference type="InterPro" id="IPR017451">
    <property type="entry name" value="F-box-assoc_interact_dom"/>
</dbReference>
<dbReference type="InterPro" id="IPR001810">
    <property type="entry name" value="F-box_dom"/>
</dbReference>